<sequence length="283" mass="29727">MEKPMSPCLTPQSLFHIFEFSIMPSFPPLLIMLGMIMMAGQINAAVIRRLPAGRRTFPKRLAATSSDEASDPISSVDFYFPFKDLQTQIRSANIECPAPGGSYDQALSLISSNCPSNGADNVPITPCCTQDMLTDLAGTVICVQGSDMPLASSMQLAIRGFIQQCQQAGVNGLTDPLSSSISLATSTRPTTSMPPTASTSKSAPSTTITPPMSSPLTTSSRRPLSTTFSSSFSSSSTTTSGTSAPSTSHSSSALRSISLHQSGSIMCAIGMILITMLATLLHL</sequence>
<evidence type="ECO:0000256" key="2">
    <source>
        <dbReference type="SAM" id="Phobius"/>
    </source>
</evidence>
<feature type="compositionally biased region" description="Low complexity" evidence="1">
    <location>
        <begin position="184"/>
        <end position="250"/>
    </location>
</feature>
<gene>
    <name evidence="3" type="ORF">F5878DRAFT_175419</name>
</gene>
<dbReference type="AlphaFoldDB" id="A0AA38UHD5"/>
<name>A0AA38UHD5_9AGAR</name>
<keyword evidence="2" id="KW-0812">Transmembrane</keyword>
<feature type="transmembrane region" description="Helical" evidence="2">
    <location>
        <begin position="263"/>
        <end position="281"/>
    </location>
</feature>
<evidence type="ECO:0000256" key="1">
    <source>
        <dbReference type="SAM" id="MobiDB-lite"/>
    </source>
</evidence>
<feature type="region of interest" description="Disordered" evidence="1">
    <location>
        <begin position="181"/>
        <end position="250"/>
    </location>
</feature>
<evidence type="ECO:0000313" key="4">
    <source>
        <dbReference type="Proteomes" id="UP001163846"/>
    </source>
</evidence>
<keyword evidence="2" id="KW-0472">Membrane</keyword>
<dbReference type="Proteomes" id="UP001163846">
    <property type="component" value="Unassembled WGS sequence"/>
</dbReference>
<dbReference type="EMBL" id="MU806189">
    <property type="protein sequence ID" value="KAJ3838322.1"/>
    <property type="molecule type" value="Genomic_DNA"/>
</dbReference>
<comment type="caution">
    <text evidence="3">The sequence shown here is derived from an EMBL/GenBank/DDBJ whole genome shotgun (WGS) entry which is preliminary data.</text>
</comment>
<feature type="transmembrane region" description="Helical" evidence="2">
    <location>
        <begin position="29"/>
        <end position="50"/>
    </location>
</feature>
<protein>
    <submittedName>
        <fullName evidence="3">Uncharacterized protein</fullName>
    </submittedName>
</protein>
<organism evidence="3 4">
    <name type="scientific">Lentinula raphanica</name>
    <dbReference type="NCBI Taxonomy" id="153919"/>
    <lineage>
        <taxon>Eukaryota</taxon>
        <taxon>Fungi</taxon>
        <taxon>Dikarya</taxon>
        <taxon>Basidiomycota</taxon>
        <taxon>Agaricomycotina</taxon>
        <taxon>Agaricomycetes</taxon>
        <taxon>Agaricomycetidae</taxon>
        <taxon>Agaricales</taxon>
        <taxon>Marasmiineae</taxon>
        <taxon>Omphalotaceae</taxon>
        <taxon>Lentinula</taxon>
    </lineage>
</organism>
<reference evidence="3" key="1">
    <citation type="submission" date="2022-08" db="EMBL/GenBank/DDBJ databases">
        <authorList>
            <consortium name="DOE Joint Genome Institute"/>
            <person name="Min B."/>
            <person name="Riley R."/>
            <person name="Sierra-Patev S."/>
            <person name="Naranjo-Ortiz M."/>
            <person name="Looney B."/>
            <person name="Konkel Z."/>
            <person name="Slot J.C."/>
            <person name="Sakamoto Y."/>
            <person name="Steenwyk J.L."/>
            <person name="Rokas A."/>
            <person name="Carro J."/>
            <person name="Camarero S."/>
            <person name="Ferreira P."/>
            <person name="Molpeceres G."/>
            <person name="Ruiz-Duenas F.J."/>
            <person name="Serrano A."/>
            <person name="Henrissat B."/>
            <person name="Drula E."/>
            <person name="Hughes K.W."/>
            <person name="Mata J.L."/>
            <person name="Ishikawa N.K."/>
            <person name="Vargas-Isla R."/>
            <person name="Ushijima S."/>
            <person name="Smith C.A."/>
            <person name="Ahrendt S."/>
            <person name="Andreopoulos W."/>
            <person name="He G."/>
            <person name="Labutti K."/>
            <person name="Lipzen A."/>
            <person name="Ng V."/>
            <person name="Sandor L."/>
            <person name="Barry K."/>
            <person name="Martinez A.T."/>
            <person name="Xiao Y."/>
            <person name="Gibbons J.G."/>
            <person name="Terashima K."/>
            <person name="Hibbett D.S."/>
            <person name="Grigoriev I.V."/>
        </authorList>
    </citation>
    <scope>NUCLEOTIDE SEQUENCE</scope>
    <source>
        <strain evidence="3">TFB9207</strain>
    </source>
</reference>
<keyword evidence="2" id="KW-1133">Transmembrane helix</keyword>
<proteinExistence type="predicted"/>
<keyword evidence="4" id="KW-1185">Reference proteome</keyword>
<evidence type="ECO:0000313" key="3">
    <source>
        <dbReference type="EMBL" id="KAJ3838322.1"/>
    </source>
</evidence>
<accession>A0AA38UHD5</accession>